<dbReference type="EMBL" id="LT629701">
    <property type="protein sequence ID" value="SDN68526.1"/>
    <property type="molecule type" value="Genomic_DNA"/>
</dbReference>
<name>A0A1H0DET5_ALLAB</name>
<organism evidence="2 3">
    <name type="scientific">Allokutzneria albata</name>
    <name type="common">Kibdelosporangium albatum</name>
    <dbReference type="NCBI Taxonomy" id="211114"/>
    <lineage>
        <taxon>Bacteria</taxon>
        <taxon>Bacillati</taxon>
        <taxon>Actinomycetota</taxon>
        <taxon>Actinomycetes</taxon>
        <taxon>Pseudonocardiales</taxon>
        <taxon>Pseudonocardiaceae</taxon>
        <taxon>Allokutzneria</taxon>
    </lineage>
</organism>
<dbReference type="RefSeq" id="WP_030430160.1">
    <property type="nucleotide sequence ID" value="NZ_JOEF01000010.1"/>
</dbReference>
<feature type="region of interest" description="Disordered" evidence="1">
    <location>
        <begin position="1"/>
        <end position="52"/>
    </location>
</feature>
<accession>A0A1H0DET5</accession>
<dbReference type="OrthoDB" id="4554488at2"/>
<gene>
    <name evidence="2" type="ORF">SAMN04489726_7760</name>
</gene>
<evidence type="ECO:0000313" key="3">
    <source>
        <dbReference type="Proteomes" id="UP000183376"/>
    </source>
</evidence>
<keyword evidence="3" id="KW-1185">Reference proteome</keyword>
<protein>
    <recommendedName>
        <fullName evidence="4">Peptidase inhibitor family I36</fullName>
    </recommendedName>
</protein>
<proteinExistence type="predicted"/>
<sequence>MWSPQSHIALPARLGASSRVPPERGNSFHSTTNRGRRGGRGGSRPPGALSRKGIARGSALGLVGVAITDLVGVAPAPATEKTEPVCVLERICSWEHTEFDGDRWVNADATKGRHDIDDWDDETSAVYNHSRKFKVTLRAGGELHRPPLTRWQDRVSGTALFPETRCY</sequence>
<reference evidence="2 3" key="1">
    <citation type="submission" date="2016-10" db="EMBL/GenBank/DDBJ databases">
        <authorList>
            <person name="de Groot N.N."/>
        </authorList>
    </citation>
    <scope>NUCLEOTIDE SEQUENCE [LARGE SCALE GENOMIC DNA]</scope>
    <source>
        <strain evidence="2 3">DSM 44149</strain>
    </source>
</reference>
<dbReference type="AlphaFoldDB" id="A0A1H0DET5"/>
<evidence type="ECO:0008006" key="4">
    <source>
        <dbReference type="Google" id="ProtNLM"/>
    </source>
</evidence>
<dbReference type="Pfam" id="PF03995">
    <property type="entry name" value="Inhibitor_I36"/>
    <property type="match status" value="1"/>
</dbReference>
<evidence type="ECO:0000313" key="2">
    <source>
        <dbReference type="EMBL" id="SDN68526.1"/>
    </source>
</evidence>
<dbReference type="Proteomes" id="UP000183376">
    <property type="component" value="Chromosome I"/>
</dbReference>
<evidence type="ECO:0000256" key="1">
    <source>
        <dbReference type="SAM" id="MobiDB-lite"/>
    </source>
</evidence>